<gene>
    <name evidence="1" type="ORF">G3M78_15260</name>
</gene>
<protein>
    <submittedName>
        <fullName evidence="1">Uncharacterized protein</fullName>
    </submittedName>
</protein>
<name>A0A7T0C563_9BACT</name>
<accession>A0A7T0C563</accession>
<evidence type="ECO:0000313" key="2">
    <source>
        <dbReference type="Proteomes" id="UP000594464"/>
    </source>
</evidence>
<dbReference type="EMBL" id="CP048620">
    <property type="protein sequence ID" value="QPJ66685.1"/>
    <property type="molecule type" value="Genomic_DNA"/>
</dbReference>
<organism evidence="1 2">
    <name type="scientific">Candidatus Nitrohelix vancouverensis</name>
    <dbReference type="NCBI Taxonomy" id="2705534"/>
    <lineage>
        <taxon>Bacteria</taxon>
        <taxon>Pseudomonadati</taxon>
        <taxon>Nitrospinota/Tectimicrobiota group</taxon>
        <taxon>Nitrospinota</taxon>
        <taxon>Nitrospinia</taxon>
        <taxon>Nitrospinales</taxon>
        <taxon>Nitrospinaceae</taxon>
        <taxon>Candidatus Nitrohelix</taxon>
    </lineage>
</organism>
<dbReference type="KEGG" id="nva:G3M78_15260"/>
<reference evidence="2" key="1">
    <citation type="submission" date="2020-02" db="EMBL/GenBank/DDBJ databases">
        <title>Genomic and physiological characterization of two novel Nitrospinaceae genera.</title>
        <authorList>
            <person name="Mueller A.J."/>
            <person name="Jung M.-Y."/>
            <person name="Strachan C.R."/>
            <person name="Herbold C.W."/>
            <person name="Kirkegaard R.H."/>
            <person name="Daims H."/>
        </authorList>
    </citation>
    <scope>NUCLEOTIDE SEQUENCE [LARGE SCALE GENOMIC DNA]</scope>
</reference>
<evidence type="ECO:0000313" key="1">
    <source>
        <dbReference type="EMBL" id="QPJ66685.1"/>
    </source>
</evidence>
<sequence>MDLPLGFDFWGFTDIHGNQNDPDRRFVPERSFMEYRLRRDFNPEWVFGIEGLGFELEYNGFDGKETTALRYGILYKHSLSFLFDDASWLQWRYHPLETFEEGQQASVIFRMGIAPGFYLSGFVDYNFDLDGKPAWVAEPQINYELNELVDVVMEIRYNGFEARNSQLKGFGLAPGFKFKF</sequence>
<dbReference type="Proteomes" id="UP000594464">
    <property type="component" value="Chromosome"/>
</dbReference>
<dbReference type="AlphaFoldDB" id="A0A7T0C563"/>
<proteinExistence type="predicted"/>